<dbReference type="Gene3D" id="2.120.10.80">
    <property type="entry name" value="Kelch-type beta propeller"/>
    <property type="match status" value="2"/>
</dbReference>
<feature type="region of interest" description="Disordered" evidence="3">
    <location>
        <begin position="1"/>
        <end position="29"/>
    </location>
</feature>
<dbReference type="PANTHER" id="PTHR46093">
    <property type="entry name" value="ACYL-COA-BINDING DOMAIN-CONTAINING PROTEIN 5"/>
    <property type="match status" value="1"/>
</dbReference>
<dbReference type="Pfam" id="PF24681">
    <property type="entry name" value="Kelch_KLHDC2_KLHL20_DRC7"/>
    <property type="match status" value="2"/>
</dbReference>
<evidence type="ECO:0000256" key="3">
    <source>
        <dbReference type="SAM" id="MobiDB-lite"/>
    </source>
</evidence>
<evidence type="ECO:0000256" key="2">
    <source>
        <dbReference type="ARBA" id="ARBA00022737"/>
    </source>
</evidence>
<evidence type="ECO:0000313" key="5">
    <source>
        <dbReference type="Proteomes" id="UP000604046"/>
    </source>
</evidence>
<organism evidence="4 5">
    <name type="scientific">Symbiodinium natans</name>
    <dbReference type="NCBI Taxonomy" id="878477"/>
    <lineage>
        <taxon>Eukaryota</taxon>
        <taxon>Sar</taxon>
        <taxon>Alveolata</taxon>
        <taxon>Dinophyceae</taxon>
        <taxon>Suessiales</taxon>
        <taxon>Symbiodiniaceae</taxon>
        <taxon>Symbiodinium</taxon>
    </lineage>
</organism>
<dbReference type="OrthoDB" id="10251809at2759"/>
<proteinExistence type="predicted"/>
<keyword evidence="2" id="KW-0677">Repeat</keyword>
<reference evidence="4" key="1">
    <citation type="submission" date="2021-02" db="EMBL/GenBank/DDBJ databases">
        <authorList>
            <person name="Dougan E. K."/>
            <person name="Rhodes N."/>
            <person name="Thang M."/>
            <person name="Chan C."/>
        </authorList>
    </citation>
    <scope>NUCLEOTIDE SEQUENCE</scope>
</reference>
<gene>
    <name evidence="4" type="primary">GPA3</name>
    <name evidence="4" type="ORF">SNAT2548_LOCUS32068</name>
</gene>
<dbReference type="AlphaFoldDB" id="A0A812UEE7"/>
<accession>A0A812UEE7</accession>
<dbReference type="EMBL" id="CAJNDS010002691">
    <property type="protein sequence ID" value="CAE7565975.1"/>
    <property type="molecule type" value="Genomic_DNA"/>
</dbReference>
<dbReference type="PANTHER" id="PTHR46093:SF18">
    <property type="entry name" value="FIBRONECTIN TYPE-III DOMAIN-CONTAINING PROTEIN"/>
    <property type="match status" value="1"/>
</dbReference>
<dbReference type="InterPro" id="IPR015915">
    <property type="entry name" value="Kelch-typ_b-propeller"/>
</dbReference>
<dbReference type="SUPFAM" id="SSF117281">
    <property type="entry name" value="Kelch motif"/>
    <property type="match status" value="1"/>
</dbReference>
<keyword evidence="1" id="KW-0880">Kelch repeat</keyword>
<sequence length="290" mass="31688">MAQAVRLPPADRHWEQLQPPGPVPAGRHGHCAGAAGRRMFVFGGRGADLLGDLWSFDLEAHHWEQLRPPGPAPAARQAHTAAMAGWRMLLFGGRGEDLLDDLWSFDLQAHRWERLLPPGPAPAKRQHHSAAVAGQRLLLFGGYGGQDVLDDLWSFDLQAHRWERLRPPGPAPMKRFGHTVAVATGLFGREMLLFGGDSGEPANSVLDDLWSFDLQAQRWEKPRPPGPVPMKRFGHSAAATGQRMLLFGGYGTGLRKLCGSPLCSCCPPLSPFFCEREHSALAVGEVEEAG</sequence>
<keyword evidence="5" id="KW-1185">Reference proteome</keyword>
<evidence type="ECO:0000313" key="4">
    <source>
        <dbReference type="EMBL" id="CAE7565975.1"/>
    </source>
</evidence>
<evidence type="ECO:0000256" key="1">
    <source>
        <dbReference type="ARBA" id="ARBA00022441"/>
    </source>
</evidence>
<protein>
    <submittedName>
        <fullName evidence="4">GPA3 protein</fullName>
    </submittedName>
</protein>
<dbReference type="Proteomes" id="UP000604046">
    <property type="component" value="Unassembled WGS sequence"/>
</dbReference>
<name>A0A812UEE7_9DINO</name>
<comment type="caution">
    <text evidence="4">The sequence shown here is derived from an EMBL/GenBank/DDBJ whole genome shotgun (WGS) entry which is preliminary data.</text>
</comment>